<proteinExistence type="predicted"/>
<evidence type="ECO:0000259" key="2">
    <source>
        <dbReference type="Pfam" id="PF00535"/>
    </source>
</evidence>
<dbReference type="PANTHER" id="PTHR22916">
    <property type="entry name" value="GLYCOSYLTRANSFERASE"/>
    <property type="match status" value="1"/>
</dbReference>
<dbReference type="EMBL" id="JYHA01000040">
    <property type="protein sequence ID" value="KKB96623.1"/>
    <property type="molecule type" value="Genomic_DNA"/>
</dbReference>
<dbReference type="InterPro" id="IPR029044">
    <property type="entry name" value="Nucleotide-diphossugar_trans"/>
</dbReference>
<comment type="caution">
    <text evidence="3">The sequence shown here is derived from an EMBL/GenBank/DDBJ whole genome shotgun (WGS) entry which is preliminary data.</text>
</comment>
<feature type="domain" description="Glycosyltransferase 2-like" evidence="2">
    <location>
        <begin position="6"/>
        <end position="147"/>
    </location>
</feature>
<name>A0A0F5MQZ3_9RICK</name>
<keyword evidence="1 3" id="KW-0328">Glycosyltransferase</keyword>
<dbReference type="Pfam" id="PF00535">
    <property type="entry name" value="Glycos_transf_2"/>
    <property type="match status" value="1"/>
</dbReference>
<dbReference type="GO" id="GO:0050501">
    <property type="term" value="F:hyaluronan synthase activity"/>
    <property type="evidence" value="ECO:0007669"/>
    <property type="project" value="UniProtKB-EC"/>
</dbReference>
<sequence>MPPKISVIVPAYNHAPYIAQMIESIIEQTFLDIELLILDDASQDDTEEIVKGFADVCKKRFTKFYFYKKEQNLGLVDSIKKLVAMSEGEFIFSSASDDILKPQTIETLYDFIKDKSDYGLVVGNNEIINEKGNKIYWDKKKKNVIDKKLAYYKTFGDFLKEKRADVDFFSNDFGSYASLLKGNYIPNGYLRRASALKENIKNLENDIMEDWHLMLQCSKEYKFKYIDKILYSYRLHSTNTIKNTSKMIVLSNNTLKKEMRHCLINKLFILYIISRLRYYFISVKSDIIQFMKNRIRKVL</sequence>
<accession>A0A0F5MQZ3</accession>
<reference evidence="3 5" key="1">
    <citation type="submission" date="2015-02" db="EMBL/GenBank/DDBJ databases">
        <title>Single cell genomics of a rare environmental alphaproteobacterium provides unique insights into Rickettsiaceae evolution.</title>
        <authorList>
            <person name="Martijn J."/>
            <person name="Schulz F."/>
            <person name="Zaremba-Niedzwiedzka K."/>
            <person name="Viklund J."/>
            <person name="Stepanauskas R."/>
            <person name="Andersson S.G.E."/>
            <person name="Horn M."/>
            <person name="Guy L."/>
            <person name="Ettema T.J.G."/>
        </authorList>
    </citation>
    <scope>NUCLEOTIDE SEQUENCE [LARGE SCALE GENOMIC DNA]</scope>
    <source>
        <strain evidence="3 5">SCGC AAA041-L04</strain>
    </source>
</reference>
<dbReference type="PANTHER" id="PTHR22916:SF3">
    <property type="entry name" value="UDP-GLCNAC:BETAGAL BETA-1,3-N-ACETYLGLUCOSAMINYLTRANSFERASE-LIKE PROTEIN 1"/>
    <property type="match status" value="1"/>
</dbReference>
<protein>
    <submittedName>
        <fullName evidence="3">Hyaluronan synthase</fullName>
        <ecNumber evidence="3">2.4.1.212</ecNumber>
    </submittedName>
</protein>
<dbReference type="EMBL" id="JYHA01000070">
    <property type="protein sequence ID" value="KKB96482.1"/>
    <property type="molecule type" value="Genomic_DNA"/>
</dbReference>
<dbReference type="Gene3D" id="3.90.550.10">
    <property type="entry name" value="Spore Coat Polysaccharide Biosynthesis Protein SpsA, Chain A"/>
    <property type="match status" value="1"/>
</dbReference>
<keyword evidence="3" id="KW-0808">Transferase</keyword>
<organism evidence="3 5">
    <name type="scientific">Candidatus Arcanibacter lacustris</name>
    <dbReference type="NCBI Taxonomy" id="1607817"/>
    <lineage>
        <taxon>Bacteria</taxon>
        <taxon>Pseudomonadati</taxon>
        <taxon>Pseudomonadota</taxon>
        <taxon>Alphaproteobacteria</taxon>
        <taxon>Rickettsiales</taxon>
        <taxon>Candidatus Arcanibacter</taxon>
    </lineage>
</organism>
<evidence type="ECO:0000256" key="1">
    <source>
        <dbReference type="ARBA" id="ARBA00022676"/>
    </source>
</evidence>
<evidence type="ECO:0000313" key="4">
    <source>
        <dbReference type="EMBL" id="KKB96623.1"/>
    </source>
</evidence>
<evidence type="ECO:0000313" key="5">
    <source>
        <dbReference type="Proteomes" id="UP000033358"/>
    </source>
</evidence>
<dbReference type="EC" id="2.4.1.212" evidence="3"/>
<dbReference type="AlphaFoldDB" id="A0A0F5MQZ3"/>
<dbReference type="SUPFAM" id="SSF53448">
    <property type="entry name" value="Nucleotide-diphospho-sugar transferases"/>
    <property type="match status" value="1"/>
</dbReference>
<evidence type="ECO:0000313" key="3">
    <source>
        <dbReference type="EMBL" id="KKB96482.1"/>
    </source>
</evidence>
<dbReference type="Proteomes" id="UP000033358">
    <property type="component" value="Unassembled WGS sequence"/>
</dbReference>
<dbReference type="InterPro" id="IPR001173">
    <property type="entry name" value="Glyco_trans_2-like"/>
</dbReference>
<gene>
    <name evidence="3" type="primary">hyaD_2</name>
    <name evidence="4" type="synonym">hyaD_1</name>
    <name evidence="4" type="ORF">SZ25_00279</name>
    <name evidence="3" type="ORF">SZ25_00424</name>
</gene>
<keyword evidence="5" id="KW-1185">Reference proteome</keyword>